<dbReference type="Pfam" id="PF17782">
    <property type="entry name" value="WHD_DprA"/>
    <property type="match status" value="1"/>
</dbReference>
<dbReference type="RefSeq" id="WP_121096127.1">
    <property type="nucleotide sequence ID" value="NZ_UIHC01000035.1"/>
</dbReference>
<comment type="similarity">
    <text evidence="1">Belongs to the DprA/Smf family.</text>
</comment>
<evidence type="ECO:0000256" key="1">
    <source>
        <dbReference type="ARBA" id="ARBA00006525"/>
    </source>
</evidence>
<evidence type="ECO:0000256" key="2">
    <source>
        <dbReference type="SAM" id="MobiDB-lite"/>
    </source>
</evidence>
<protein>
    <submittedName>
        <fullName evidence="5">DNA processing protein DprA</fullName>
    </submittedName>
</protein>
<feature type="compositionally biased region" description="Polar residues" evidence="2">
    <location>
        <begin position="302"/>
        <end position="314"/>
    </location>
</feature>
<evidence type="ECO:0000313" key="6">
    <source>
        <dbReference type="Proteomes" id="UP000272908"/>
    </source>
</evidence>
<feature type="domain" description="DprA winged helix" evidence="4">
    <location>
        <begin position="316"/>
        <end position="374"/>
    </location>
</feature>
<dbReference type="InterPro" id="IPR057666">
    <property type="entry name" value="DrpA_SLOG"/>
</dbReference>
<dbReference type="Proteomes" id="UP000272908">
    <property type="component" value="Unassembled WGS sequence"/>
</dbReference>
<keyword evidence="6" id="KW-1185">Reference proteome</keyword>
<dbReference type="AlphaFoldDB" id="A0A3B0MBK7"/>
<dbReference type="Pfam" id="PF21102">
    <property type="entry name" value="DprA_N"/>
    <property type="match status" value="1"/>
</dbReference>
<evidence type="ECO:0000259" key="4">
    <source>
        <dbReference type="Pfam" id="PF17782"/>
    </source>
</evidence>
<dbReference type="NCBIfam" id="TIGR00732">
    <property type="entry name" value="dprA"/>
    <property type="match status" value="1"/>
</dbReference>
<dbReference type="GO" id="GO:0009294">
    <property type="term" value="P:DNA-mediated transformation"/>
    <property type="evidence" value="ECO:0007669"/>
    <property type="project" value="InterPro"/>
</dbReference>
<dbReference type="PANTHER" id="PTHR43022:SF1">
    <property type="entry name" value="PROTEIN SMF"/>
    <property type="match status" value="1"/>
</dbReference>
<dbReference type="InterPro" id="IPR003488">
    <property type="entry name" value="DprA"/>
</dbReference>
<dbReference type="InterPro" id="IPR036388">
    <property type="entry name" value="WH-like_DNA-bd_sf"/>
</dbReference>
<reference evidence="6" key="1">
    <citation type="submission" date="2018-08" db="EMBL/GenBank/DDBJ databases">
        <authorList>
            <person name="Rodrigo-Torres L."/>
            <person name="Arahal R. D."/>
            <person name="Lucena T."/>
        </authorList>
    </citation>
    <scope>NUCLEOTIDE SEQUENCE [LARGE SCALE GENOMIC DNA]</scope>
    <source>
        <strain evidence="6">CECT 7235</strain>
    </source>
</reference>
<dbReference type="InterPro" id="IPR041614">
    <property type="entry name" value="DprA_WH"/>
</dbReference>
<organism evidence="5 6">
    <name type="scientific">Roseinatronobacter ekhonensis</name>
    <dbReference type="NCBI Taxonomy" id="254356"/>
    <lineage>
        <taxon>Bacteria</taxon>
        <taxon>Pseudomonadati</taxon>
        <taxon>Pseudomonadota</taxon>
        <taxon>Alphaproteobacteria</taxon>
        <taxon>Rhodobacterales</taxon>
        <taxon>Paracoccaceae</taxon>
        <taxon>Roseinatronobacter</taxon>
    </lineage>
</organism>
<dbReference type="Gene3D" id="3.40.50.450">
    <property type="match status" value="1"/>
</dbReference>
<dbReference type="SUPFAM" id="SSF102405">
    <property type="entry name" value="MCP/YpsA-like"/>
    <property type="match status" value="1"/>
</dbReference>
<dbReference type="OrthoDB" id="9785707at2"/>
<dbReference type="Gene3D" id="1.10.10.10">
    <property type="entry name" value="Winged helix-like DNA-binding domain superfamily/Winged helix DNA-binding domain"/>
    <property type="match status" value="1"/>
</dbReference>
<name>A0A3B0MBK7_9RHOB</name>
<gene>
    <name evidence="5" type="primary">dprA_1</name>
    <name evidence="5" type="ORF">ROE7235_02811</name>
</gene>
<dbReference type="Pfam" id="PF02481">
    <property type="entry name" value="DNA_processg_A"/>
    <property type="match status" value="1"/>
</dbReference>
<feature type="region of interest" description="Disordered" evidence="2">
    <location>
        <begin position="295"/>
        <end position="322"/>
    </location>
</feature>
<proteinExistence type="inferred from homology"/>
<dbReference type="EMBL" id="UIHC01000035">
    <property type="protein sequence ID" value="SUZ33043.1"/>
    <property type="molecule type" value="Genomic_DNA"/>
</dbReference>
<evidence type="ECO:0000313" key="5">
    <source>
        <dbReference type="EMBL" id="SUZ33043.1"/>
    </source>
</evidence>
<sequence>MAKDLFSSHPPFTPPTTEEDRLSWLRLIRSPRVGPTTFHRLMREHGNAQTALDALPKVAQAAGVDSYSAFSVDAAKTEIDLARAKGARMLCFGTDAYPASLAAIADAPPVLWCMGGRKPLLQPMVALVGARNASSLGTRMARMLAEGLGLAGYTVVSGLARGIDTAAHQASLKTGTIAVMGGGVDVIYPAENAVLAAAIADQGLRLSEQPMGTYPQARHFPPRNRIIAGLSMAVIVVEAAEKSGTLITVKDALEQGREVMAVPGHPVDGRAGGCNRLIREGATLIRNVEDVLDRIRPENDTDNTTHTSDRTPPQNEAPAHPSPQALNAAILRLLGPTPIHEDMVIRDMGLSAAVISPALVALELDGAVQRHPGGLISRA</sequence>
<evidence type="ECO:0000259" key="3">
    <source>
        <dbReference type="Pfam" id="PF02481"/>
    </source>
</evidence>
<accession>A0A3B0MBK7</accession>
<dbReference type="PANTHER" id="PTHR43022">
    <property type="entry name" value="PROTEIN SMF"/>
    <property type="match status" value="1"/>
</dbReference>
<feature type="domain" description="Smf/DprA SLOG" evidence="3">
    <location>
        <begin position="89"/>
        <end position="295"/>
    </location>
</feature>